<accession>A0ABW5RKX8</accession>
<evidence type="ECO:0000256" key="7">
    <source>
        <dbReference type="ARBA" id="ARBA00093797"/>
    </source>
</evidence>
<evidence type="ECO:0000256" key="4">
    <source>
        <dbReference type="ARBA" id="ARBA00023186"/>
    </source>
</evidence>
<keyword evidence="4" id="KW-0143">Chaperone</keyword>
<name>A0ABW5RKX8_9BACI</name>
<comment type="caution">
    <text evidence="8">The sequence shown here is derived from an EMBL/GenBank/DDBJ whole genome shotgun (WGS) entry which is preliminary data.</text>
</comment>
<dbReference type="Pfam" id="PF05400">
    <property type="entry name" value="FliT"/>
    <property type="match status" value="1"/>
</dbReference>
<evidence type="ECO:0000313" key="9">
    <source>
        <dbReference type="Proteomes" id="UP001597506"/>
    </source>
</evidence>
<dbReference type="Proteomes" id="UP001597506">
    <property type="component" value="Unassembled WGS sequence"/>
</dbReference>
<evidence type="ECO:0000256" key="5">
    <source>
        <dbReference type="ARBA" id="ARBA00093765"/>
    </source>
</evidence>
<keyword evidence="9" id="KW-1185">Reference proteome</keyword>
<evidence type="ECO:0000313" key="8">
    <source>
        <dbReference type="EMBL" id="MFD2679332.1"/>
    </source>
</evidence>
<protein>
    <recommendedName>
        <fullName evidence="7">Flagellar protein FliT</fullName>
    </recommendedName>
</protein>
<evidence type="ECO:0000256" key="6">
    <source>
        <dbReference type="ARBA" id="ARBA00093785"/>
    </source>
</evidence>
<organism evidence="8 9">
    <name type="scientific">Bacillus seohaeanensis</name>
    <dbReference type="NCBI Taxonomy" id="284580"/>
    <lineage>
        <taxon>Bacteria</taxon>
        <taxon>Bacillati</taxon>
        <taxon>Bacillota</taxon>
        <taxon>Bacilli</taxon>
        <taxon>Bacillales</taxon>
        <taxon>Bacillaceae</taxon>
        <taxon>Bacillus</taxon>
    </lineage>
</organism>
<evidence type="ECO:0000256" key="1">
    <source>
        <dbReference type="ARBA" id="ARBA00004514"/>
    </source>
</evidence>
<gene>
    <name evidence="8" type="ORF">ACFSUL_01065</name>
</gene>
<sequence>MNAAVQNCFDITKELFEVLTAPHSGEQDRDQTIERIDNLIDKREGLLKDIQPPFSEKEKELGQQMVKMNKVIDQKLSLLREEIKRDMNGINKKKTNVKKYSNPYENMQFDGVYYDKRK</sequence>
<keyword evidence="2" id="KW-0963">Cytoplasm</keyword>
<dbReference type="InterPro" id="IPR008622">
    <property type="entry name" value="FliT"/>
</dbReference>
<dbReference type="EMBL" id="JBHUMF010000002">
    <property type="protein sequence ID" value="MFD2679332.1"/>
    <property type="molecule type" value="Genomic_DNA"/>
</dbReference>
<dbReference type="RefSeq" id="WP_377931889.1">
    <property type="nucleotide sequence ID" value="NZ_JBHUMF010000002.1"/>
</dbReference>
<reference evidence="9" key="1">
    <citation type="journal article" date="2019" name="Int. J. Syst. Evol. Microbiol.">
        <title>The Global Catalogue of Microorganisms (GCM) 10K type strain sequencing project: providing services to taxonomists for standard genome sequencing and annotation.</title>
        <authorList>
            <consortium name="The Broad Institute Genomics Platform"/>
            <consortium name="The Broad Institute Genome Sequencing Center for Infectious Disease"/>
            <person name="Wu L."/>
            <person name="Ma J."/>
        </authorList>
    </citation>
    <scope>NUCLEOTIDE SEQUENCE [LARGE SCALE GENOMIC DNA]</scope>
    <source>
        <strain evidence="9">KCTC 3913</strain>
    </source>
</reference>
<proteinExistence type="inferred from homology"/>
<comment type="subcellular location">
    <subcellularLocation>
        <location evidence="1">Cytoplasm</location>
        <location evidence="1">Cytosol</location>
    </subcellularLocation>
</comment>
<evidence type="ECO:0000256" key="3">
    <source>
        <dbReference type="ARBA" id="ARBA00022795"/>
    </source>
</evidence>
<keyword evidence="3" id="KW-1005">Bacterial flagellum biogenesis</keyword>
<comment type="function">
    <text evidence="5">May act as an export chaperone for the filament capping protein FliD.</text>
</comment>
<evidence type="ECO:0000256" key="2">
    <source>
        <dbReference type="ARBA" id="ARBA00022490"/>
    </source>
</evidence>
<comment type="similarity">
    <text evidence="6">Belongs to the bacillales FliT family.</text>
</comment>